<reference evidence="3 4" key="1">
    <citation type="submission" date="2019-12" db="EMBL/GenBank/DDBJ databases">
        <authorList>
            <person name="Xu J."/>
        </authorList>
    </citation>
    <scope>NUCLEOTIDE SEQUENCE [LARGE SCALE GENOMIC DNA]</scope>
    <source>
        <strain evidence="3 4">HX-5-24</strain>
    </source>
</reference>
<dbReference type="Proteomes" id="UP000479692">
    <property type="component" value="Unassembled WGS sequence"/>
</dbReference>
<evidence type="ECO:0000313" key="4">
    <source>
        <dbReference type="Proteomes" id="UP000479692"/>
    </source>
</evidence>
<name>A0A7C9I358_9GAMM</name>
<keyword evidence="4" id="KW-1185">Reference proteome</keyword>
<feature type="region of interest" description="Disordered" evidence="1">
    <location>
        <begin position="1"/>
        <end position="68"/>
    </location>
</feature>
<feature type="compositionally biased region" description="Polar residues" evidence="1">
    <location>
        <begin position="50"/>
        <end position="64"/>
    </location>
</feature>
<feature type="domain" description="RES" evidence="2">
    <location>
        <begin position="91"/>
        <end position="211"/>
    </location>
</feature>
<sequence length="224" mass="24547">MSPPPFFSRTPSFTRAQRTRDDATCMSTTKSEELALDKSIADSFPASDPPSRTTPVTATPTQSRVPLHETGLTGDELHVYRVIEPRKAAEPFSGSGADAGGRWTSPRTPGVYASLTPAAAILEYLVHLEGETPDKLLLAQATVPMSTVLAQLDLPSDWKERPYRDTVRQIGDRWAKAQDSLALRVPSAVCEGECNVVLNPQHPDFAKLHLDHLTPLKVDPRLRI</sequence>
<comment type="caution">
    <text evidence="3">The sequence shown here is derived from an EMBL/GenBank/DDBJ whole genome shotgun (WGS) entry which is preliminary data.</text>
</comment>
<evidence type="ECO:0000256" key="1">
    <source>
        <dbReference type="SAM" id="MobiDB-lite"/>
    </source>
</evidence>
<protein>
    <submittedName>
        <fullName evidence="3">RES domain-containing protein</fullName>
    </submittedName>
</protein>
<gene>
    <name evidence="3" type="ORF">GN331_01255</name>
</gene>
<organism evidence="3 4">
    <name type="scientific">Noviluteimonas gilva</name>
    <dbReference type="NCBI Taxonomy" id="2682097"/>
    <lineage>
        <taxon>Bacteria</taxon>
        <taxon>Pseudomonadati</taxon>
        <taxon>Pseudomonadota</taxon>
        <taxon>Gammaproteobacteria</taxon>
        <taxon>Lysobacterales</taxon>
        <taxon>Lysobacteraceae</taxon>
        <taxon>Noviluteimonas</taxon>
    </lineage>
</organism>
<dbReference type="Pfam" id="PF08808">
    <property type="entry name" value="RES"/>
    <property type="match status" value="1"/>
</dbReference>
<dbReference type="InterPro" id="IPR014914">
    <property type="entry name" value="RES_dom"/>
</dbReference>
<evidence type="ECO:0000313" key="3">
    <source>
        <dbReference type="EMBL" id="MUV12829.1"/>
    </source>
</evidence>
<evidence type="ECO:0000259" key="2">
    <source>
        <dbReference type="SMART" id="SM00953"/>
    </source>
</evidence>
<feature type="compositionally biased region" description="Basic and acidic residues" evidence="1">
    <location>
        <begin position="30"/>
        <end position="40"/>
    </location>
</feature>
<accession>A0A7C9I358</accession>
<dbReference type="SMART" id="SM00953">
    <property type="entry name" value="RES"/>
    <property type="match status" value="1"/>
</dbReference>
<dbReference type="AlphaFoldDB" id="A0A7C9I358"/>
<proteinExistence type="predicted"/>
<dbReference type="EMBL" id="WOXT01000001">
    <property type="protein sequence ID" value="MUV12829.1"/>
    <property type="molecule type" value="Genomic_DNA"/>
</dbReference>